<comment type="caution">
    <text evidence="2">The sequence shown here is derived from an EMBL/GenBank/DDBJ whole genome shotgun (WGS) entry which is preliminary data.</text>
</comment>
<evidence type="ECO:0000313" key="3">
    <source>
        <dbReference type="Proteomes" id="UP001498398"/>
    </source>
</evidence>
<dbReference type="PANTHER" id="PTHR10622:SF10">
    <property type="entry name" value="HET DOMAIN-CONTAINING PROTEIN"/>
    <property type="match status" value="1"/>
</dbReference>
<accession>A0ABR1IWN5</accession>
<protein>
    <recommendedName>
        <fullName evidence="1">Heterokaryon incompatibility domain-containing protein</fullName>
    </recommendedName>
</protein>
<keyword evidence="3" id="KW-1185">Reference proteome</keyword>
<evidence type="ECO:0000259" key="1">
    <source>
        <dbReference type="Pfam" id="PF06985"/>
    </source>
</evidence>
<organism evidence="2 3">
    <name type="scientific">Marasmiellus scandens</name>
    <dbReference type="NCBI Taxonomy" id="2682957"/>
    <lineage>
        <taxon>Eukaryota</taxon>
        <taxon>Fungi</taxon>
        <taxon>Dikarya</taxon>
        <taxon>Basidiomycota</taxon>
        <taxon>Agaricomycotina</taxon>
        <taxon>Agaricomycetes</taxon>
        <taxon>Agaricomycetidae</taxon>
        <taxon>Agaricales</taxon>
        <taxon>Marasmiineae</taxon>
        <taxon>Omphalotaceae</taxon>
        <taxon>Marasmiellus</taxon>
    </lineage>
</organism>
<dbReference type="PANTHER" id="PTHR10622">
    <property type="entry name" value="HET DOMAIN-CONTAINING PROTEIN"/>
    <property type="match status" value="1"/>
</dbReference>
<dbReference type="Proteomes" id="UP001498398">
    <property type="component" value="Unassembled WGS sequence"/>
</dbReference>
<reference evidence="2 3" key="1">
    <citation type="submission" date="2024-01" db="EMBL/GenBank/DDBJ databases">
        <title>A draft genome for the cacao thread blight pathogen Marasmiellus scandens.</title>
        <authorList>
            <person name="Baruah I.K."/>
            <person name="Leung J."/>
            <person name="Bukari Y."/>
            <person name="Amoako-Attah I."/>
            <person name="Meinhardt L.W."/>
            <person name="Bailey B.A."/>
            <person name="Cohen S.P."/>
        </authorList>
    </citation>
    <scope>NUCLEOTIDE SEQUENCE [LARGE SCALE GENOMIC DNA]</scope>
    <source>
        <strain evidence="2 3">GH-19</strain>
    </source>
</reference>
<dbReference type="EMBL" id="JBANRG010000070">
    <property type="protein sequence ID" value="KAK7440030.1"/>
    <property type="molecule type" value="Genomic_DNA"/>
</dbReference>
<evidence type="ECO:0000313" key="2">
    <source>
        <dbReference type="EMBL" id="KAK7440030.1"/>
    </source>
</evidence>
<gene>
    <name evidence="2" type="ORF">VKT23_017281</name>
</gene>
<dbReference type="InterPro" id="IPR010730">
    <property type="entry name" value="HET"/>
</dbReference>
<proteinExistence type="predicted"/>
<name>A0ABR1IWN5_9AGAR</name>
<feature type="domain" description="Heterokaryon incompatibility" evidence="1">
    <location>
        <begin position="120"/>
        <end position="212"/>
    </location>
</feature>
<sequence length="406" mass="46585">MHHKKLAGCIRPQEVPGDESECNHSNDSSEFLSLACHALIPIERKSSLSLSTASGYSGTYPAPCYPSHRLVFEEDGRLKAIENPSSPRLMTSIDICPYRFIDTLTLKLVKFNDDSTVPPYAILSHRWISEKEVVYAEYFQPRKETSFKSGYQKIRAACRKARQDGIRYIWIDTCCIRQGDHGDVAANVTSMYAYYQNAKVCYAYLGDISEEFDSSSSSRSRALRLLWSRWFQRGWTLQELVAPRTVIFFNKHWEWIGDKCGFRDDICLLTTIPRTVLSGEQSIQDVDVIARMTWAMRRETTRRQDGAYCLQGLLGVVVEPNYEEDYLVSFNRLGKALLDAHPELGERLGISDDLFRDPSSAYLYLLLDSKFSRSFDENLRGLPTEEEIIQLKQMTKYVLPTSLKSY</sequence>
<dbReference type="Pfam" id="PF06985">
    <property type="entry name" value="HET"/>
    <property type="match status" value="1"/>
</dbReference>